<feature type="region of interest" description="Disordered" evidence="7">
    <location>
        <begin position="406"/>
        <end position="435"/>
    </location>
</feature>
<evidence type="ECO:0000259" key="9">
    <source>
        <dbReference type="Pfam" id="PF00999"/>
    </source>
</evidence>
<evidence type="ECO:0000256" key="7">
    <source>
        <dbReference type="SAM" id="MobiDB-lite"/>
    </source>
</evidence>
<name>A0A1H4MPP5_9ACTN</name>
<feature type="compositionally biased region" description="Basic and acidic residues" evidence="7">
    <location>
        <begin position="406"/>
        <end position="416"/>
    </location>
</feature>
<dbReference type="AlphaFoldDB" id="A0A1H4MPP5"/>
<evidence type="ECO:0000256" key="6">
    <source>
        <dbReference type="ARBA" id="ARBA00023136"/>
    </source>
</evidence>
<feature type="transmembrane region" description="Helical" evidence="8">
    <location>
        <begin position="281"/>
        <end position="303"/>
    </location>
</feature>
<feature type="transmembrane region" description="Helical" evidence="8">
    <location>
        <begin position="6"/>
        <end position="28"/>
    </location>
</feature>
<dbReference type="GO" id="GO:1902600">
    <property type="term" value="P:proton transmembrane transport"/>
    <property type="evidence" value="ECO:0007669"/>
    <property type="project" value="InterPro"/>
</dbReference>
<organism evidence="10 11">
    <name type="scientific">Streptomyces misionensis</name>
    <dbReference type="NCBI Taxonomy" id="67331"/>
    <lineage>
        <taxon>Bacteria</taxon>
        <taxon>Bacillati</taxon>
        <taxon>Actinomycetota</taxon>
        <taxon>Actinomycetes</taxon>
        <taxon>Kitasatosporales</taxon>
        <taxon>Streptomycetaceae</taxon>
        <taxon>Streptomyces</taxon>
    </lineage>
</organism>
<feature type="transmembrane region" description="Helical" evidence="8">
    <location>
        <begin position="137"/>
        <end position="161"/>
    </location>
</feature>
<reference evidence="10 11" key="1">
    <citation type="submission" date="2016-10" db="EMBL/GenBank/DDBJ databases">
        <authorList>
            <person name="de Groot N.N."/>
        </authorList>
    </citation>
    <scope>NUCLEOTIDE SEQUENCE [LARGE SCALE GENOMIC DNA]</scope>
    <source>
        <strain evidence="10 11">DSM 40306</strain>
    </source>
</reference>
<keyword evidence="5" id="KW-0406">Ion transport</keyword>
<dbReference type="RefSeq" id="WP_079172234.1">
    <property type="nucleotide sequence ID" value="NZ_FNTD01000004.1"/>
</dbReference>
<feature type="transmembrane region" description="Helical" evidence="8">
    <location>
        <begin position="202"/>
        <end position="222"/>
    </location>
</feature>
<feature type="domain" description="Cation/H+ exchanger transmembrane" evidence="9">
    <location>
        <begin position="17"/>
        <end position="398"/>
    </location>
</feature>
<evidence type="ECO:0000313" key="11">
    <source>
        <dbReference type="Proteomes" id="UP000182375"/>
    </source>
</evidence>
<evidence type="ECO:0000313" key="10">
    <source>
        <dbReference type="EMBL" id="SEB84495.1"/>
    </source>
</evidence>
<dbReference type="STRING" id="67331.SAMN04490357_0535"/>
<dbReference type="GO" id="GO:0015297">
    <property type="term" value="F:antiporter activity"/>
    <property type="evidence" value="ECO:0007669"/>
    <property type="project" value="InterPro"/>
</dbReference>
<feature type="transmembrane region" description="Helical" evidence="8">
    <location>
        <begin position="173"/>
        <end position="196"/>
    </location>
</feature>
<protein>
    <submittedName>
        <fullName evidence="10">Kef-type K+ transport system, membrane component KefB</fullName>
    </submittedName>
</protein>
<dbReference type="PANTHER" id="PTHR32468">
    <property type="entry name" value="CATION/H + ANTIPORTER"/>
    <property type="match status" value="1"/>
</dbReference>
<keyword evidence="3 8" id="KW-0812">Transmembrane</keyword>
<evidence type="ECO:0000256" key="4">
    <source>
        <dbReference type="ARBA" id="ARBA00022989"/>
    </source>
</evidence>
<evidence type="ECO:0000256" key="5">
    <source>
        <dbReference type="ARBA" id="ARBA00023065"/>
    </source>
</evidence>
<feature type="transmembrane region" description="Helical" evidence="8">
    <location>
        <begin position="315"/>
        <end position="338"/>
    </location>
</feature>
<feature type="transmembrane region" description="Helical" evidence="8">
    <location>
        <begin position="70"/>
        <end position="90"/>
    </location>
</feature>
<feature type="transmembrane region" description="Helical" evidence="8">
    <location>
        <begin position="102"/>
        <end position="125"/>
    </location>
</feature>
<dbReference type="EMBL" id="FNTD01000004">
    <property type="protein sequence ID" value="SEB84495.1"/>
    <property type="molecule type" value="Genomic_DNA"/>
</dbReference>
<dbReference type="PANTHER" id="PTHR32468:SF0">
    <property type="entry name" value="K(+)_H(+) ANTIPORTER 1"/>
    <property type="match status" value="1"/>
</dbReference>
<comment type="subcellular location">
    <subcellularLocation>
        <location evidence="1">Membrane</location>
        <topology evidence="1">Multi-pass membrane protein</topology>
    </subcellularLocation>
</comment>
<accession>A0A1H4MPP5</accession>
<dbReference type="Proteomes" id="UP000182375">
    <property type="component" value="Unassembled WGS sequence"/>
</dbReference>
<keyword evidence="6 8" id="KW-0472">Membrane</keyword>
<evidence type="ECO:0000256" key="8">
    <source>
        <dbReference type="SAM" id="Phobius"/>
    </source>
</evidence>
<dbReference type="InterPro" id="IPR006153">
    <property type="entry name" value="Cation/H_exchanger_TM"/>
</dbReference>
<dbReference type="InterPro" id="IPR038770">
    <property type="entry name" value="Na+/solute_symporter_sf"/>
</dbReference>
<dbReference type="Pfam" id="PF00999">
    <property type="entry name" value="Na_H_Exchanger"/>
    <property type="match status" value="1"/>
</dbReference>
<keyword evidence="2" id="KW-0813">Transport</keyword>
<gene>
    <name evidence="10" type="ORF">SAMN04490357_0535</name>
</gene>
<proteinExistence type="predicted"/>
<dbReference type="GO" id="GO:0016020">
    <property type="term" value="C:membrane"/>
    <property type="evidence" value="ECO:0007669"/>
    <property type="project" value="UniProtKB-SubCell"/>
</dbReference>
<dbReference type="InterPro" id="IPR050794">
    <property type="entry name" value="CPA2_transporter"/>
</dbReference>
<evidence type="ECO:0000256" key="1">
    <source>
        <dbReference type="ARBA" id="ARBA00004141"/>
    </source>
</evidence>
<evidence type="ECO:0000256" key="2">
    <source>
        <dbReference type="ARBA" id="ARBA00022448"/>
    </source>
</evidence>
<feature type="transmembrane region" description="Helical" evidence="8">
    <location>
        <begin position="40"/>
        <end position="58"/>
    </location>
</feature>
<dbReference type="GeneID" id="95509807"/>
<dbReference type="Gene3D" id="1.20.1530.20">
    <property type="match status" value="1"/>
</dbReference>
<sequence length="435" mass="45268">MSTTEMGPAFFLAVAVILTVCRLVSLLLRRLGQPPVVGEMVAGVALGPSVLGLLSPGLEKSLFPDEMRPVLYVAGQVGLVVFMFLSGYEFRTDRLRSVGRTAVPVSAAGIVVPLLFGSGLAWAAHGAVDLYPDGVSPAVGALFVGVTVAITAFPMLARIITERGLTDTRFGSVALASGALDDAVAWVLLAMVLSMAGGNADTFLLAVAGAVGLAVFLGVFLRVRARALERARRLTEEHMLLVTVLLLFLAAWYTDRIGLYAVFGAFSLGVAFPRDPVVTRAVAAIAPISRIVFLPLFFTYSGLNTDFTLLSGSGLLLFTVACVAVAIIGKFGACWAAARMLGEPPEIALRVGALMNARGLMQLIAINVGLSAGIASPALFGVLVIVALVTTVMTAPVLTLLDRRQAARHPDDDGRRTAATARPAPSPRGGGEGGG</sequence>
<keyword evidence="4 8" id="KW-1133">Transmembrane helix</keyword>
<feature type="transmembrane region" description="Helical" evidence="8">
    <location>
        <begin position="382"/>
        <end position="401"/>
    </location>
</feature>
<evidence type="ECO:0000256" key="3">
    <source>
        <dbReference type="ARBA" id="ARBA00022692"/>
    </source>
</evidence>